<evidence type="ECO:0000256" key="1">
    <source>
        <dbReference type="ARBA" id="ARBA00035112"/>
    </source>
</evidence>
<feature type="transmembrane region" description="Helical" evidence="3">
    <location>
        <begin position="43"/>
        <end position="62"/>
    </location>
</feature>
<dbReference type="OrthoDB" id="3687641at2759"/>
<evidence type="ECO:0000256" key="3">
    <source>
        <dbReference type="SAM" id="Phobius"/>
    </source>
</evidence>
<dbReference type="AlphaFoldDB" id="A0A9P4MB35"/>
<accession>A0A9P4MB35</accession>
<dbReference type="EMBL" id="ML978121">
    <property type="protein sequence ID" value="KAF2104698.1"/>
    <property type="molecule type" value="Genomic_DNA"/>
</dbReference>
<dbReference type="GO" id="GO:0043386">
    <property type="term" value="P:mycotoxin biosynthetic process"/>
    <property type="evidence" value="ECO:0007669"/>
    <property type="project" value="InterPro"/>
</dbReference>
<organism evidence="4 5">
    <name type="scientific">Rhizodiscina lignyota</name>
    <dbReference type="NCBI Taxonomy" id="1504668"/>
    <lineage>
        <taxon>Eukaryota</taxon>
        <taxon>Fungi</taxon>
        <taxon>Dikarya</taxon>
        <taxon>Ascomycota</taxon>
        <taxon>Pezizomycotina</taxon>
        <taxon>Dothideomycetes</taxon>
        <taxon>Pleosporomycetidae</taxon>
        <taxon>Aulographales</taxon>
        <taxon>Rhizodiscinaceae</taxon>
        <taxon>Rhizodiscina</taxon>
    </lineage>
</organism>
<dbReference type="Pfam" id="PF11807">
    <property type="entry name" value="UstYa"/>
    <property type="match status" value="1"/>
</dbReference>
<comment type="similarity">
    <text evidence="1">Belongs to the ustYa family.</text>
</comment>
<dbReference type="Proteomes" id="UP000799772">
    <property type="component" value="Unassembled WGS sequence"/>
</dbReference>
<evidence type="ECO:0000256" key="2">
    <source>
        <dbReference type="SAM" id="MobiDB-lite"/>
    </source>
</evidence>
<gene>
    <name evidence="4" type="ORF">NA57DRAFT_70906</name>
</gene>
<keyword evidence="5" id="KW-1185">Reference proteome</keyword>
<proteinExistence type="inferred from homology"/>
<evidence type="ECO:0000313" key="5">
    <source>
        <dbReference type="Proteomes" id="UP000799772"/>
    </source>
</evidence>
<comment type="caution">
    <text evidence="4">The sequence shown here is derived from an EMBL/GenBank/DDBJ whole genome shotgun (WGS) entry which is preliminary data.</text>
</comment>
<evidence type="ECO:0008006" key="6">
    <source>
        <dbReference type="Google" id="ProtNLM"/>
    </source>
</evidence>
<protein>
    <recommendedName>
        <fullName evidence="6">Tat pathway signal sequence</fullName>
    </recommendedName>
</protein>
<keyword evidence="3" id="KW-0472">Membrane</keyword>
<keyword evidence="3" id="KW-0812">Transmembrane</keyword>
<dbReference type="InterPro" id="IPR021765">
    <property type="entry name" value="UstYa-like"/>
</dbReference>
<name>A0A9P4MB35_9PEZI</name>
<dbReference type="PANTHER" id="PTHR33365:SF13">
    <property type="entry name" value="TAT PATHWAY SIGNAL SEQUENCE"/>
    <property type="match status" value="1"/>
</dbReference>
<evidence type="ECO:0000313" key="4">
    <source>
        <dbReference type="EMBL" id="KAF2104698.1"/>
    </source>
</evidence>
<dbReference type="PANTHER" id="PTHR33365">
    <property type="entry name" value="YALI0B05434P"/>
    <property type="match status" value="1"/>
</dbReference>
<keyword evidence="3" id="KW-1133">Transmembrane helix</keyword>
<sequence length="284" mass="32669">MLEKFFPSRRPSYAQVPPEDCESLNPSPQNESPRSKTIRFSSYDIFVGFIWMTMFALAGFILGRVHQIDRADACLDYVSQPSPLTKDVSISYAPVDFNGTFMHENVFRRSASPEVDEAWKSLGVDYRAAHIPKEHASNFGLTKDHVKIKEKYGGGFPANVEGMHHLHCLNLVRQALYYNVDYYREKGQGAFKNKEYVVKVHVSHCLDILRQQLMCSVDIGVLGQVWWNKDEPTAFVDFNTRHKCRNFDAVRAWAEKHQLPPQDEAPLDFLEPPTEDTFIWPEIP</sequence>
<feature type="region of interest" description="Disordered" evidence="2">
    <location>
        <begin position="1"/>
        <end position="35"/>
    </location>
</feature>
<reference evidence="4" key="1">
    <citation type="journal article" date="2020" name="Stud. Mycol.">
        <title>101 Dothideomycetes genomes: a test case for predicting lifestyles and emergence of pathogens.</title>
        <authorList>
            <person name="Haridas S."/>
            <person name="Albert R."/>
            <person name="Binder M."/>
            <person name="Bloem J."/>
            <person name="Labutti K."/>
            <person name="Salamov A."/>
            <person name="Andreopoulos B."/>
            <person name="Baker S."/>
            <person name="Barry K."/>
            <person name="Bills G."/>
            <person name="Bluhm B."/>
            <person name="Cannon C."/>
            <person name="Castanera R."/>
            <person name="Culley D."/>
            <person name="Daum C."/>
            <person name="Ezra D."/>
            <person name="Gonzalez J."/>
            <person name="Henrissat B."/>
            <person name="Kuo A."/>
            <person name="Liang C."/>
            <person name="Lipzen A."/>
            <person name="Lutzoni F."/>
            <person name="Magnuson J."/>
            <person name="Mondo S."/>
            <person name="Nolan M."/>
            <person name="Ohm R."/>
            <person name="Pangilinan J."/>
            <person name="Park H.-J."/>
            <person name="Ramirez L."/>
            <person name="Alfaro M."/>
            <person name="Sun H."/>
            <person name="Tritt A."/>
            <person name="Yoshinaga Y."/>
            <person name="Zwiers L.-H."/>
            <person name="Turgeon B."/>
            <person name="Goodwin S."/>
            <person name="Spatafora J."/>
            <person name="Crous P."/>
            <person name="Grigoriev I."/>
        </authorList>
    </citation>
    <scope>NUCLEOTIDE SEQUENCE</scope>
    <source>
        <strain evidence="4">CBS 133067</strain>
    </source>
</reference>